<reference evidence="2" key="1">
    <citation type="submission" date="2023-06" db="EMBL/GenBank/DDBJ databases">
        <title>Genome-scale phylogeny and comparative genomics of the fungal order Sordariales.</title>
        <authorList>
            <consortium name="Lawrence Berkeley National Laboratory"/>
            <person name="Hensen N."/>
            <person name="Bonometti L."/>
            <person name="Westerberg I."/>
            <person name="Brannstrom I.O."/>
            <person name="Guillou S."/>
            <person name="Cros-Aarteil S."/>
            <person name="Calhoun S."/>
            <person name="Haridas S."/>
            <person name="Kuo A."/>
            <person name="Mondo S."/>
            <person name="Pangilinan J."/>
            <person name="Riley R."/>
            <person name="Labutti K."/>
            <person name="Andreopoulos B."/>
            <person name="Lipzen A."/>
            <person name="Chen C."/>
            <person name="Yanf M."/>
            <person name="Daum C."/>
            <person name="Ng V."/>
            <person name="Clum A."/>
            <person name="Steindorff A."/>
            <person name="Ohm R."/>
            <person name="Martin F."/>
            <person name="Silar P."/>
            <person name="Natvig D."/>
            <person name="Lalanne C."/>
            <person name="Gautier V."/>
            <person name="Ament-Velasquez S.L."/>
            <person name="Kruys A."/>
            <person name="Hutchinson M.I."/>
            <person name="Powell A.J."/>
            <person name="Barry K."/>
            <person name="Miller A.N."/>
            <person name="Grigoriev I.V."/>
            <person name="Debuchy R."/>
            <person name="Gladieux P."/>
            <person name="Thoren M.H."/>
            <person name="Johannesson H."/>
        </authorList>
    </citation>
    <scope>NUCLEOTIDE SEQUENCE</scope>
    <source>
        <strain evidence="2">SMH2532-1</strain>
    </source>
</reference>
<proteinExistence type="predicted"/>
<evidence type="ECO:0000313" key="2">
    <source>
        <dbReference type="EMBL" id="KAK0640893.1"/>
    </source>
</evidence>
<comment type="caution">
    <text evidence="2">The sequence shown here is derived from an EMBL/GenBank/DDBJ whole genome shotgun (WGS) entry which is preliminary data.</text>
</comment>
<sequence>MHRVSPILSILLLSLIKGYQIFPTICALQSSTFSKADTRYVCTPAPNASLPPPYGYIAMISSQTDRSARKNTTCASQTPCATACLCVLYRRKDKRNGQEWCREHA</sequence>
<accession>A0AA39XV89</accession>
<evidence type="ECO:0008006" key="4">
    <source>
        <dbReference type="Google" id="ProtNLM"/>
    </source>
</evidence>
<dbReference type="Proteomes" id="UP001174936">
    <property type="component" value="Unassembled WGS sequence"/>
</dbReference>
<keyword evidence="1" id="KW-0732">Signal</keyword>
<evidence type="ECO:0000256" key="1">
    <source>
        <dbReference type="SAM" id="SignalP"/>
    </source>
</evidence>
<gene>
    <name evidence="2" type="ORF">B0T16DRAFT_203696</name>
</gene>
<evidence type="ECO:0000313" key="3">
    <source>
        <dbReference type="Proteomes" id="UP001174936"/>
    </source>
</evidence>
<feature type="chain" id="PRO_5041367061" description="Secreted protein" evidence="1">
    <location>
        <begin position="19"/>
        <end position="105"/>
    </location>
</feature>
<feature type="signal peptide" evidence="1">
    <location>
        <begin position="1"/>
        <end position="18"/>
    </location>
</feature>
<dbReference type="EMBL" id="JAULSV010000006">
    <property type="protein sequence ID" value="KAK0640893.1"/>
    <property type="molecule type" value="Genomic_DNA"/>
</dbReference>
<protein>
    <recommendedName>
        <fullName evidence="4">Secreted protein</fullName>
    </recommendedName>
</protein>
<dbReference type="AlphaFoldDB" id="A0AA39XV89"/>
<name>A0AA39XV89_9PEZI</name>
<keyword evidence="3" id="KW-1185">Reference proteome</keyword>
<organism evidence="2 3">
    <name type="scientific">Cercophora newfieldiana</name>
    <dbReference type="NCBI Taxonomy" id="92897"/>
    <lineage>
        <taxon>Eukaryota</taxon>
        <taxon>Fungi</taxon>
        <taxon>Dikarya</taxon>
        <taxon>Ascomycota</taxon>
        <taxon>Pezizomycotina</taxon>
        <taxon>Sordariomycetes</taxon>
        <taxon>Sordariomycetidae</taxon>
        <taxon>Sordariales</taxon>
        <taxon>Lasiosphaeriaceae</taxon>
        <taxon>Cercophora</taxon>
    </lineage>
</organism>